<dbReference type="InterPro" id="IPR036465">
    <property type="entry name" value="vWFA_dom_sf"/>
</dbReference>
<evidence type="ECO:0000259" key="7">
    <source>
        <dbReference type="Pfam" id="PF19435"/>
    </source>
</evidence>
<feature type="compositionally biased region" description="Low complexity" evidence="5">
    <location>
        <begin position="443"/>
        <end position="472"/>
    </location>
</feature>
<evidence type="ECO:0000259" key="6">
    <source>
        <dbReference type="Pfam" id="PF13519"/>
    </source>
</evidence>
<dbReference type="Pfam" id="PF20504">
    <property type="entry name" value="IntS14_C"/>
    <property type="match status" value="1"/>
</dbReference>
<evidence type="ECO:0000256" key="3">
    <source>
        <dbReference type="ARBA" id="ARBA00023242"/>
    </source>
</evidence>
<keyword evidence="3" id="KW-0539">Nucleus</keyword>
<keyword evidence="10" id="KW-1185">Reference proteome</keyword>
<feature type="region of interest" description="Disordered" evidence="5">
    <location>
        <begin position="585"/>
        <end position="627"/>
    </location>
</feature>
<feature type="domain" description="VWFA" evidence="6">
    <location>
        <begin position="3"/>
        <end position="144"/>
    </location>
</feature>
<dbReference type="PANTHER" id="PTHR13532:SF3">
    <property type="entry name" value="INTEGRATOR COMPLEX SUBUNIT 14"/>
    <property type="match status" value="1"/>
</dbReference>
<dbReference type="GO" id="GO:0034472">
    <property type="term" value="P:snRNA 3'-end processing"/>
    <property type="evidence" value="ECO:0007669"/>
    <property type="project" value="TreeGrafter"/>
</dbReference>
<evidence type="ECO:0000256" key="1">
    <source>
        <dbReference type="ARBA" id="ARBA00004123"/>
    </source>
</evidence>
<dbReference type="Pfam" id="PF19435">
    <property type="entry name" value="IntS14_b-barrel"/>
    <property type="match status" value="1"/>
</dbReference>
<feature type="region of interest" description="Disordered" evidence="5">
    <location>
        <begin position="157"/>
        <end position="176"/>
    </location>
</feature>
<comment type="similarity">
    <text evidence="4">Belongs to the Integrator subunit 14 family.</text>
</comment>
<dbReference type="OMA" id="FHFISIC"/>
<comment type="caution">
    <text evidence="9">The sequence shown here is derived from an EMBL/GenBank/DDBJ whole genome shotgun (WGS) entry which is preliminary data.</text>
</comment>
<feature type="domain" description="Integrator complex subunit 14 beta-barrel" evidence="7">
    <location>
        <begin position="278"/>
        <end position="348"/>
    </location>
</feature>
<feature type="compositionally biased region" description="Low complexity" evidence="5">
    <location>
        <begin position="585"/>
        <end position="602"/>
    </location>
</feature>
<feature type="region of interest" description="Disordered" evidence="5">
    <location>
        <begin position="430"/>
        <end position="480"/>
    </location>
</feature>
<evidence type="ECO:0000313" key="9">
    <source>
        <dbReference type="EMBL" id="EFA79967.1"/>
    </source>
</evidence>
<evidence type="ECO:0000256" key="4">
    <source>
        <dbReference type="ARBA" id="ARBA00061449"/>
    </source>
</evidence>
<dbReference type="EMBL" id="ADBJ01000031">
    <property type="protein sequence ID" value="EFA79967.1"/>
    <property type="molecule type" value="Genomic_DNA"/>
</dbReference>
<dbReference type="InterPro" id="IPR039841">
    <property type="entry name" value="INTS14"/>
</dbReference>
<sequence>MPTILLLDVSMSMARSIYIGDQSNLNVAGSTTPRGVGEDDVSSEDDTDISTYKELMKNAIYYFLQLLEKNGPYMLDSIALIAYSSNVVATVSFTRDIQSIRQCLLDLTLCDTTNLPNALNEAVKLTIQKYGASGHLFEILVFTDACTTFDINKQQDNNSNKITTTNNNNNNNKQNDNQQQSLLHQLNIPFVNHLHFISICTNQQHKHPLKTATNQIFNNSIKSTLYIIKQYSTNNIRLSLTDTINSIVNNHCIVLISYNNIIIYINFTIYLPILDSFYKGLLTFGHLTSPITLYPSIHTLFKYVSDRFDATSGLNAFPSVLTILGFLPNRNAMELPTVSRHVIVPLVSDTLPPLCSVLHSTLRNLKSTAIVVINESVEWYGMLTASLESDTSVLVLSTFMPGSYNTDPLIAKSMTGSSLTIDLSQLDVGPLTVPPTTTPPPTATAATTNSNNANASPTNTSPPQQQQQQQQQSPIPSYNVNQKDSTNSIIISFIKPDALQSDFTKVQRICRSSPLKFENLVVECERVRQIALIYQHPQLLQQMSLVIREELGINYIESIPILKDLLTRLEIGSYKDEIKLYRESSPVQQPLQQQQTQQTMSSPPAPPLPTTSKKKSAGMSVNSLLNF</sequence>
<dbReference type="InterPro" id="IPR002035">
    <property type="entry name" value="VWF_A"/>
</dbReference>
<evidence type="ECO:0000256" key="5">
    <source>
        <dbReference type="SAM" id="MobiDB-lite"/>
    </source>
</evidence>
<dbReference type="RefSeq" id="XP_020432087.1">
    <property type="nucleotide sequence ID" value="XM_020577639.1"/>
</dbReference>
<dbReference type="SUPFAM" id="SSF53300">
    <property type="entry name" value="vWA-like"/>
    <property type="match status" value="1"/>
</dbReference>
<dbReference type="Gene3D" id="3.40.50.410">
    <property type="entry name" value="von Willebrand factor, type A domain"/>
    <property type="match status" value="1"/>
</dbReference>
<accession>D3BFQ3</accession>
<dbReference type="AlphaFoldDB" id="D3BFQ3"/>
<organism evidence="9 10">
    <name type="scientific">Heterostelium pallidum (strain ATCC 26659 / Pp 5 / PN500)</name>
    <name type="common">Cellular slime mold</name>
    <name type="synonym">Polysphondylium pallidum</name>
    <dbReference type="NCBI Taxonomy" id="670386"/>
    <lineage>
        <taxon>Eukaryota</taxon>
        <taxon>Amoebozoa</taxon>
        <taxon>Evosea</taxon>
        <taxon>Eumycetozoa</taxon>
        <taxon>Dictyostelia</taxon>
        <taxon>Acytosteliales</taxon>
        <taxon>Acytosteliaceae</taxon>
        <taxon>Heterostelium</taxon>
    </lineage>
</organism>
<feature type="domain" description="Integrator complex subunit 14 C-terminal" evidence="8">
    <location>
        <begin position="492"/>
        <end position="550"/>
    </location>
</feature>
<dbReference type="Proteomes" id="UP000001396">
    <property type="component" value="Unassembled WGS sequence"/>
</dbReference>
<dbReference type="InParanoid" id="D3BFQ3"/>
<dbReference type="GO" id="GO:0032039">
    <property type="term" value="C:integrator complex"/>
    <property type="evidence" value="ECO:0007669"/>
    <property type="project" value="InterPro"/>
</dbReference>
<dbReference type="InterPro" id="IPR045814">
    <property type="entry name" value="IntS14_b-barrel"/>
</dbReference>
<dbReference type="PANTHER" id="PTHR13532">
    <property type="match status" value="1"/>
</dbReference>
<protein>
    <recommendedName>
        <fullName evidence="2">Integrator complex subunit 14</fullName>
    </recommendedName>
</protein>
<dbReference type="GeneID" id="31362269"/>
<dbReference type="InterPro" id="IPR046471">
    <property type="entry name" value="IntS14_C"/>
</dbReference>
<feature type="compositionally biased region" description="Pro residues" evidence="5">
    <location>
        <begin position="432"/>
        <end position="442"/>
    </location>
</feature>
<gene>
    <name evidence="9" type="ORF">PPL_06788</name>
</gene>
<dbReference type="FunCoup" id="D3BFQ3">
    <property type="interactions" value="162"/>
</dbReference>
<proteinExistence type="inferred from homology"/>
<evidence type="ECO:0000313" key="10">
    <source>
        <dbReference type="Proteomes" id="UP000001396"/>
    </source>
</evidence>
<comment type="subcellular location">
    <subcellularLocation>
        <location evidence="1">Nucleus</location>
    </subcellularLocation>
</comment>
<evidence type="ECO:0000256" key="2">
    <source>
        <dbReference type="ARBA" id="ARBA00016816"/>
    </source>
</evidence>
<name>D3BFQ3_HETP5</name>
<evidence type="ECO:0000259" key="8">
    <source>
        <dbReference type="Pfam" id="PF20504"/>
    </source>
</evidence>
<reference evidence="9 10" key="1">
    <citation type="journal article" date="2011" name="Genome Res.">
        <title>Phylogeny-wide analysis of social amoeba genomes highlights ancient origins for complex intercellular communication.</title>
        <authorList>
            <person name="Heidel A.J."/>
            <person name="Lawal H.M."/>
            <person name="Felder M."/>
            <person name="Schilde C."/>
            <person name="Helps N.R."/>
            <person name="Tunggal B."/>
            <person name="Rivero F."/>
            <person name="John U."/>
            <person name="Schleicher M."/>
            <person name="Eichinger L."/>
            <person name="Platzer M."/>
            <person name="Noegel A.A."/>
            <person name="Schaap P."/>
            <person name="Gloeckner G."/>
        </authorList>
    </citation>
    <scope>NUCLEOTIDE SEQUENCE [LARGE SCALE GENOMIC DNA]</scope>
    <source>
        <strain evidence="10">ATCC 26659 / Pp 5 / PN500</strain>
    </source>
</reference>
<dbReference type="Pfam" id="PF13519">
    <property type="entry name" value="VWA_2"/>
    <property type="match status" value="1"/>
</dbReference>